<dbReference type="InterPro" id="IPR051316">
    <property type="entry name" value="Zinc-reg_GTPase_activator"/>
</dbReference>
<dbReference type="PhylomeDB" id="A0A0G4FQH9"/>
<dbReference type="SUPFAM" id="SSF90002">
    <property type="entry name" value="Hypothetical protein YjiA, C-terminal domain"/>
    <property type="match status" value="1"/>
</dbReference>
<keyword evidence="1" id="KW-0547">Nucleotide-binding</keyword>
<evidence type="ECO:0000313" key="4">
    <source>
        <dbReference type="EMBL" id="CEM16532.1"/>
    </source>
</evidence>
<dbReference type="Gene3D" id="3.30.1220.10">
    <property type="entry name" value="CobW-like, C-terminal domain"/>
    <property type="match status" value="1"/>
</dbReference>
<feature type="domain" description="CobW C-terminal" evidence="3">
    <location>
        <begin position="2"/>
        <end position="65"/>
    </location>
</feature>
<evidence type="ECO:0000256" key="1">
    <source>
        <dbReference type="ARBA" id="ARBA00022741"/>
    </source>
</evidence>
<name>A0A0G4FQH9_9ALVE</name>
<evidence type="ECO:0000259" key="3">
    <source>
        <dbReference type="Pfam" id="PF07683"/>
    </source>
</evidence>
<protein>
    <recommendedName>
        <fullName evidence="3">CobW C-terminal domain-containing protein</fullName>
    </recommendedName>
</protein>
<dbReference type="PANTHER" id="PTHR13748">
    <property type="entry name" value="COBW-RELATED"/>
    <property type="match status" value="1"/>
</dbReference>
<dbReference type="AlphaFoldDB" id="A0A0G4FQH9"/>
<dbReference type="GO" id="GO:0000166">
    <property type="term" value="F:nucleotide binding"/>
    <property type="evidence" value="ECO:0007669"/>
    <property type="project" value="UniProtKB-KW"/>
</dbReference>
<proteinExistence type="predicted"/>
<accession>A0A0G4FQH9</accession>
<dbReference type="VEuPathDB" id="CryptoDB:Cvel_18186"/>
<dbReference type="Pfam" id="PF07683">
    <property type="entry name" value="CobW_C"/>
    <property type="match status" value="1"/>
</dbReference>
<evidence type="ECO:0000256" key="2">
    <source>
        <dbReference type="ARBA" id="ARBA00023186"/>
    </source>
</evidence>
<keyword evidence="2" id="KW-0143">Chaperone</keyword>
<organism evidence="4">
    <name type="scientific">Chromera velia CCMP2878</name>
    <dbReference type="NCBI Taxonomy" id="1169474"/>
    <lineage>
        <taxon>Eukaryota</taxon>
        <taxon>Sar</taxon>
        <taxon>Alveolata</taxon>
        <taxon>Colpodellida</taxon>
        <taxon>Chromeraceae</taxon>
        <taxon>Chromera</taxon>
    </lineage>
</organism>
<dbReference type="InterPro" id="IPR011629">
    <property type="entry name" value="CobW-like_C"/>
</dbReference>
<reference evidence="4" key="1">
    <citation type="submission" date="2014-11" db="EMBL/GenBank/DDBJ databases">
        <authorList>
            <person name="Otto D Thomas"/>
            <person name="Naeem Raeece"/>
        </authorList>
    </citation>
    <scope>NUCLEOTIDE SEQUENCE</scope>
</reference>
<dbReference type="InterPro" id="IPR036627">
    <property type="entry name" value="CobW-likC_sf"/>
</dbReference>
<dbReference type="GO" id="GO:0005737">
    <property type="term" value="C:cytoplasm"/>
    <property type="evidence" value="ECO:0007669"/>
    <property type="project" value="TreeGrafter"/>
</dbReference>
<dbReference type="PANTHER" id="PTHR13748:SF62">
    <property type="entry name" value="COBW DOMAIN-CONTAINING PROTEIN"/>
    <property type="match status" value="1"/>
</dbReference>
<dbReference type="EMBL" id="CDMZ01000542">
    <property type="protein sequence ID" value="CEM16532.1"/>
    <property type="molecule type" value="Genomic_DNA"/>
</dbReference>
<gene>
    <name evidence="4" type="ORF">Cvel_18186</name>
</gene>
<sequence length="134" mass="15121">MCRYKGVLAVRGMRSKFVFQGVGMLFSGDFSDIHEWGDDEKRVSTFVFIGKNLNREELVSNFEECKAEENLRFAIGDEVQVATGIDKWSKGKVIKHWDQGNPYKIQLEEEGGGANGEPVWAVMDEDDWIKALGG</sequence>